<dbReference type="InterPro" id="IPR001539">
    <property type="entry name" value="Peptidase_U32"/>
</dbReference>
<dbReference type="AlphaFoldDB" id="A0AB36JU55"/>
<dbReference type="GO" id="GO:0051539">
    <property type="term" value="F:4 iron, 4 sulfur cluster binding"/>
    <property type="evidence" value="ECO:0007669"/>
    <property type="project" value="UniProtKB-UniRule"/>
</dbReference>
<feature type="binding site" evidence="1">
    <location>
        <position position="39"/>
    </location>
    <ligand>
        <name>[4Fe-4S] cluster</name>
        <dbReference type="ChEBI" id="CHEBI:49883"/>
    </ligand>
</feature>
<keyword evidence="3" id="KW-1185">Reference proteome</keyword>
<feature type="binding site" evidence="1">
    <location>
        <position position="197"/>
    </location>
    <ligand>
        <name>[4Fe-4S] cluster</name>
        <dbReference type="ChEBI" id="CHEBI:49883"/>
    </ligand>
</feature>
<keyword evidence="1" id="KW-0831">Ubiquinone biosynthesis</keyword>
<dbReference type="InterPro" id="IPR043693">
    <property type="entry name" value="UbiV"/>
</dbReference>
<evidence type="ECO:0000313" key="2">
    <source>
        <dbReference type="EMBL" id="OOE39171.1"/>
    </source>
</evidence>
<keyword evidence="1" id="KW-0004">4Fe-4S</keyword>
<protein>
    <recommendedName>
        <fullName evidence="1">Ubiquinone biosynthesis protein UbiV</fullName>
    </recommendedName>
</protein>
<comment type="function">
    <text evidence="1">Required for O(2)-independent ubiquinone (coenzyme Q) biosynthesis. Together with UbiU, is essential for the C6-hydroxylation reaction in the oxygen-independent ubiquinone biosynthesis pathway.</text>
</comment>
<dbReference type="Pfam" id="PF01136">
    <property type="entry name" value="Peptidase_U32"/>
    <property type="match status" value="1"/>
</dbReference>
<accession>A0AB36JU55</accession>
<dbReference type="PANTHER" id="PTHR30217">
    <property type="entry name" value="PEPTIDASE U32 FAMILY"/>
    <property type="match status" value="1"/>
</dbReference>
<sequence>MQFSLGPILYYWPKAEVEAFYQAAADSQADVIYLGETVCAKRRELKTKDWIGLARELAESGKQVVLSTMALIEAPSELTMLKRYCDNDDIRIEANDVSAVQFLSERRQPFVVGAAINCYNPQTLKQFVDLGMTRWVMPVELSRDWLVNMLNGCDALGIRDQFEVEVTGYGYLPLAYSARCFTARSENRAKDDCELCCLNYPNGRLTESQEGQAVFVLNGIQTQSGQCTNLINDLPSMQGLVDVVRLSPLSLDTLHWVDKFRVNQAGNNPQPLNHDCNGYWHHLAGMTQVLG</sequence>
<evidence type="ECO:0000313" key="3">
    <source>
        <dbReference type="Proteomes" id="UP000189021"/>
    </source>
</evidence>
<gene>
    <name evidence="1" type="primary">ubiV</name>
    <name evidence="2" type="ORF">BZG00_11085</name>
</gene>
<dbReference type="HAMAP" id="MF_02233">
    <property type="entry name" value="UbiV"/>
    <property type="match status" value="1"/>
</dbReference>
<comment type="cofactor">
    <cofactor evidence="1">
        <name>[4Fe-4S] cluster</name>
        <dbReference type="ChEBI" id="CHEBI:49883"/>
    </cofactor>
</comment>
<feature type="binding site" evidence="1">
    <location>
        <position position="193"/>
    </location>
    <ligand>
        <name>[4Fe-4S] cluster</name>
        <dbReference type="ChEBI" id="CHEBI:49883"/>
    </ligand>
</feature>
<keyword evidence="1" id="KW-0408">Iron</keyword>
<dbReference type="InterPro" id="IPR051454">
    <property type="entry name" value="RNA/ubiquinone_mod_enzymes"/>
</dbReference>
<proteinExistence type="inferred from homology"/>
<comment type="pathway">
    <text evidence="1">Cofactor biosynthesis; ubiquinone biosynthesis.</text>
</comment>
<name>A0AB36JU55_9GAMM</name>
<dbReference type="PANTHER" id="PTHR30217:SF11">
    <property type="entry name" value="UBIQUINONE BIOSYNTHESIS PROTEIN UBIV"/>
    <property type="match status" value="1"/>
</dbReference>
<dbReference type="Proteomes" id="UP000189021">
    <property type="component" value="Unassembled WGS sequence"/>
</dbReference>
<comment type="caution">
    <text evidence="2">The sequence shown here is derived from an EMBL/GenBank/DDBJ whole genome shotgun (WGS) entry which is preliminary data.</text>
</comment>
<dbReference type="NCBIfam" id="NF011991">
    <property type="entry name" value="PRK15447.1"/>
    <property type="match status" value="1"/>
</dbReference>
<dbReference type="RefSeq" id="WP_077659510.1">
    <property type="nucleotide sequence ID" value="NZ_CP040021.1"/>
</dbReference>
<keyword evidence="1" id="KW-0411">Iron-sulfur</keyword>
<dbReference type="GO" id="GO:0046872">
    <property type="term" value="F:metal ion binding"/>
    <property type="evidence" value="ECO:0007669"/>
    <property type="project" value="UniProtKB-KW"/>
</dbReference>
<dbReference type="GO" id="GO:0006744">
    <property type="term" value="P:ubiquinone biosynthetic process"/>
    <property type="evidence" value="ECO:0007669"/>
    <property type="project" value="UniProtKB-UniRule"/>
</dbReference>
<comment type="subunit">
    <text evidence="1">Forms a heterodimer with UbiU.</text>
</comment>
<dbReference type="EMBL" id="MUEK01000010">
    <property type="protein sequence ID" value="OOE39171.1"/>
    <property type="molecule type" value="Genomic_DNA"/>
</dbReference>
<evidence type="ECO:0000256" key="1">
    <source>
        <dbReference type="HAMAP-Rule" id="MF_02233"/>
    </source>
</evidence>
<feature type="binding site" evidence="1">
    <location>
        <position position="180"/>
    </location>
    <ligand>
        <name>[4Fe-4S] cluster</name>
        <dbReference type="ChEBI" id="CHEBI:49883"/>
    </ligand>
</feature>
<reference evidence="2 3" key="1">
    <citation type="journal article" date="2017" name="Genome Announc.">
        <title>Draft Genome Sequences of Salinivibrio proteolyticus, Salinivibrio sharmensis, Salinivibrio siamensis, Salinivibrio costicola subsp. alcaliphilus, Salinivibrio costicola subsp. vallismortis, and 29 New Isolates Belonging to the Genus Salinivibrio.</title>
        <authorList>
            <person name="Lopez-Hermoso C."/>
            <person name="de la Haba R.R."/>
            <person name="Sanchez-Porro C."/>
            <person name="Bayliss S.C."/>
            <person name="Feil E.J."/>
            <person name="Ventosa A."/>
        </authorList>
    </citation>
    <scope>NUCLEOTIDE SEQUENCE [LARGE SCALE GENOMIC DNA]</scope>
    <source>
        <strain evidence="2 3">AL184</strain>
    </source>
</reference>
<keyword evidence="1" id="KW-0479">Metal-binding</keyword>
<comment type="similarity">
    <text evidence="1">Belongs to the peptidase U32 family. UbiV subfamily.</text>
</comment>
<organism evidence="2 3">
    <name type="scientific">Salinivibrio kushneri</name>
    <dbReference type="NCBI Taxonomy" id="1908198"/>
    <lineage>
        <taxon>Bacteria</taxon>
        <taxon>Pseudomonadati</taxon>
        <taxon>Pseudomonadota</taxon>
        <taxon>Gammaproteobacteria</taxon>
        <taxon>Vibrionales</taxon>
        <taxon>Vibrionaceae</taxon>
        <taxon>Salinivibrio</taxon>
    </lineage>
</organism>